<evidence type="ECO:0000313" key="3">
    <source>
        <dbReference type="Proteomes" id="UP001501791"/>
    </source>
</evidence>
<dbReference type="Pfam" id="PF01636">
    <property type="entry name" value="APH"/>
    <property type="match status" value="1"/>
</dbReference>
<evidence type="ECO:0000259" key="1">
    <source>
        <dbReference type="PROSITE" id="PS50011"/>
    </source>
</evidence>
<organism evidence="2 3">
    <name type="scientific">Brevibacterium picturae</name>
    <dbReference type="NCBI Taxonomy" id="260553"/>
    <lineage>
        <taxon>Bacteria</taxon>
        <taxon>Bacillati</taxon>
        <taxon>Actinomycetota</taxon>
        <taxon>Actinomycetes</taxon>
        <taxon>Micrococcales</taxon>
        <taxon>Brevibacteriaceae</taxon>
        <taxon>Brevibacterium</taxon>
    </lineage>
</organism>
<evidence type="ECO:0000313" key="2">
    <source>
        <dbReference type="EMBL" id="GAA1549660.1"/>
    </source>
</evidence>
<sequence length="305" mass="33412">MDERAIALLHRHGWNPGDILGAGMEGTVIDLSADEVAKVWHDRHRSDLEPLLRFGSALEASPIPFLCSRVIEILEDDGFAVTIEQKVPGQPLRPDALPDAPMVTHEEARLMGDALAGLSQARTADLNVLPSLPAEKPLFRRSSFGSSLADLAERRFAQRPEQLREEIGDIDEIVAALLRRLRDLPDPEMKCLIHGDLIPANVLIDDGEVAGLVDFGFLTTVGDPQFDAAVAASSFDMYGPSARHSEQALSAAFSTRFGHDPTTYGLYRAAYAVITHSYFASDSQDGHFQWCAQLLTREDVRDAIA</sequence>
<dbReference type="InterPro" id="IPR011009">
    <property type="entry name" value="Kinase-like_dom_sf"/>
</dbReference>
<dbReference type="InterPro" id="IPR000719">
    <property type="entry name" value="Prot_kinase_dom"/>
</dbReference>
<accession>A0ABN2BYF8</accession>
<dbReference type="PANTHER" id="PTHR21310">
    <property type="entry name" value="AMINOGLYCOSIDE PHOSPHOTRANSFERASE-RELATED-RELATED"/>
    <property type="match status" value="1"/>
</dbReference>
<dbReference type="Proteomes" id="UP001501791">
    <property type="component" value="Unassembled WGS sequence"/>
</dbReference>
<reference evidence="2 3" key="1">
    <citation type="journal article" date="2019" name="Int. J. Syst. Evol. Microbiol.">
        <title>The Global Catalogue of Microorganisms (GCM) 10K type strain sequencing project: providing services to taxonomists for standard genome sequencing and annotation.</title>
        <authorList>
            <consortium name="The Broad Institute Genomics Platform"/>
            <consortium name="The Broad Institute Genome Sequencing Center for Infectious Disease"/>
            <person name="Wu L."/>
            <person name="Ma J."/>
        </authorList>
    </citation>
    <scope>NUCLEOTIDE SEQUENCE [LARGE SCALE GENOMIC DNA]</scope>
    <source>
        <strain evidence="2 3">JCM 13319</strain>
    </source>
</reference>
<dbReference type="RefSeq" id="WP_346036343.1">
    <property type="nucleotide sequence ID" value="NZ_BAAALY010000012.1"/>
</dbReference>
<keyword evidence="3" id="KW-1185">Reference proteome</keyword>
<proteinExistence type="predicted"/>
<name>A0ABN2BYF8_9MICO</name>
<feature type="domain" description="Protein kinase" evidence="1">
    <location>
        <begin position="14"/>
        <end position="305"/>
    </location>
</feature>
<dbReference type="PROSITE" id="PS50011">
    <property type="entry name" value="PROTEIN_KINASE_DOM"/>
    <property type="match status" value="1"/>
</dbReference>
<dbReference type="SUPFAM" id="SSF56112">
    <property type="entry name" value="Protein kinase-like (PK-like)"/>
    <property type="match status" value="1"/>
</dbReference>
<dbReference type="InterPro" id="IPR051678">
    <property type="entry name" value="AGP_Transferase"/>
</dbReference>
<gene>
    <name evidence="2" type="ORF">GCM10009691_25270</name>
</gene>
<dbReference type="Gene3D" id="3.90.1200.10">
    <property type="match status" value="1"/>
</dbReference>
<dbReference type="InterPro" id="IPR002575">
    <property type="entry name" value="Aminoglycoside_PTrfase"/>
</dbReference>
<protein>
    <recommendedName>
        <fullName evidence="1">Protein kinase domain-containing protein</fullName>
    </recommendedName>
</protein>
<comment type="caution">
    <text evidence="2">The sequence shown here is derived from an EMBL/GenBank/DDBJ whole genome shotgun (WGS) entry which is preliminary data.</text>
</comment>
<dbReference type="EMBL" id="BAAALY010000012">
    <property type="protein sequence ID" value="GAA1549660.1"/>
    <property type="molecule type" value="Genomic_DNA"/>
</dbReference>